<evidence type="ECO:0000256" key="1">
    <source>
        <dbReference type="SAM" id="MobiDB-lite"/>
    </source>
</evidence>
<keyword evidence="3" id="KW-1185">Reference proteome</keyword>
<evidence type="ECO:0000313" key="3">
    <source>
        <dbReference type="Proteomes" id="UP001590951"/>
    </source>
</evidence>
<sequence>MASHLSQSAYSGYTPSSIHEDRKYTGNEMDYTYCDAKQKMQSFGDDMKILARKLPSHALSLARDFLENKHKPSQTCWWR</sequence>
<name>A0ABR4B1T3_9LECA</name>
<organism evidence="2 3">
    <name type="scientific">Lepraria finkii</name>
    <dbReference type="NCBI Taxonomy" id="1340010"/>
    <lineage>
        <taxon>Eukaryota</taxon>
        <taxon>Fungi</taxon>
        <taxon>Dikarya</taxon>
        <taxon>Ascomycota</taxon>
        <taxon>Pezizomycotina</taxon>
        <taxon>Lecanoromycetes</taxon>
        <taxon>OSLEUM clade</taxon>
        <taxon>Lecanoromycetidae</taxon>
        <taxon>Lecanorales</taxon>
        <taxon>Lecanorineae</taxon>
        <taxon>Stereocaulaceae</taxon>
        <taxon>Lepraria</taxon>
    </lineage>
</organism>
<comment type="caution">
    <text evidence="2">The sequence shown here is derived from an EMBL/GenBank/DDBJ whole genome shotgun (WGS) entry which is preliminary data.</text>
</comment>
<proteinExistence type="predicted"/>
<dbReference type="EMBL" id="JBHFEH010000038">
    <property type="protein sequence ID" value="KAL2051167.1"/>
    <property type="molecule type" value="Genomic_DNA"/>
</dbReference>
<feature type="compositionally biased region" description="Polar residues" evidence="1">
    <location>
        <begin position="1"/>
        <end position="17"/>
    </location>
</feature>
<accession>A0ABR4B1T3</accession>
<dbReference type="Proteomes" id="UP001590951">
    <property type="component" value="Unassembled WGS sequence"/>
</dbReference>
<gene>
    <name evidence="2" type="ORF">ABVK25_008596</name>
</gene>
<reference evidence="2 3" key="1">
    <citation type="submission" date="2024-09" db="EMBL/GenBank/DDBJ databases">
        <title>Rethinking Asexuality: The Enigmatic Case of Functional Sexual Genes in Lepraria (Stereocaulaceae).</title>
        <authorList>
            <person name="Doellman M."/>
            <person name="Sun Y."/>
            <person name="Barcenas-Pena A."/>
            <person name="Lumbsch H.T."/>
            <person name="Grewe F."/>
        </authorList>
    </citation>
    <scope>NUCLEOTIDE SEQUENCE [LARGE SCALE GENOMIC DNA]</scope>
    <source>
        <strain evidence="2 3">Grewe 0041</strain>
    </source>
</reference>
<feature type="region of interest" description="Disordered" evidence="1">
    <location>
        <begin position="1"/>
        <end position="21"/>
    </location>
</feature>
<evidence type="ECO:0000313" key="2">
    <source>
        <dbReference type="EMBL" id="KAL2051167.1"/>
    </source>
</evidence>
<protein>
    <submittedName>
        <fullName evidence="2">Uncharacterized protein</fullName>
    </submittedName>
</protein>